<feature type="domain" description="HTH LytTR-type" evidence="3">
    <location>
        <begin position="194"/>
        <end position="281"/>
    </location>
</feature>
<feature type="transmembrane region" description="Helical" evidence="2">
    <location>
        <begin position="51"/>
        <end position="76"/>
    </location>
</feature>
<keyword evidence="2" id="KW-0812">Transmembrane</keyword>
<feature type="transmembrane region" description="Helical" evidence="2">
    <location>
        <begin position="21"/>
        <end position="39"/>
    </location>
</feature>
<sequence>MKETILQSTLRELQSILANPRIWLVFGAVVVLFTSVGPFGTLEGLALPARLGYWLIVQAFAWMLALVFVAFFDAALAGWIGHVLPRMLVGAALAVLPMALMLLLVNAAFRGAPISLAEYASDAATALPIALVMCLLSWMALDGTKTADDLASAPDAVTARESSDEPEAPAGRSQPPRPALLDRLATGKRGALVRLEVQDHYVLVVTARGREMVLMRLADAIREASPVDGLQVHRSHWVARDGVAGVIREPGRNGRTLIRTTDGADVPVSRGNMADVKAWLG</sequence>
<dbReference type="GO" id="GO:0003677">
    <property type="term" value="F:DNA binding"/>
    <property type="evidence" value="ECO:0007669"/>
    <property type="project" value="UniProtKB-KW"/>
</dbReference>
<name>A0A2G1QH83_9HYPH</name>
<feature type="transmembrane region" description="Helical" evidence="2">
    <location>
        <begin position="88"/>
        <end position="109"/>
    </location>
</feature>
<dbReference type="Proteomes" id="UP000221168">
    <property type="component" value="Unassembled WGS sequence"/>
</dbReference>
<dbReference type="EMBL" id="PDVP01000021">
    <property type="protein sequence ID" value="PHP64872.1"/>
    <property type="molecule type" value="Genomic_DNA"/>
</dbReference>
<proteinExistence type="predicted"/>
<evidence type="ECO:0000259" key="3">
    <source>
        <dbReference type="PROSITE" id="PS50930"/>
    </source>
</evidence>
<feature type="region of interest" description="Disordered" evidence="1">
    <location>
        <begin position="152"/>
        <end position="179"/>
    </location>
</feature>
<evidence type="ECO:0000256" key="2">
    <source>
        <dbReference type="SAM" id="Phobius"/>
    </source>
</evidence>
<dbReference type="OrthoDB" id="7028951at2"/>
<evidence type="ECO:0000313" key="4">
    <source>
        <dbReference type="EMBL" id="PHP64872.1"/>
    </source>
</evidence>
<dbReference type="AlphaFoldDB" id="A0A2G1QH83"/>
<evidence type="ECO:0000313" key="5">
    <source>
        <dbReference type="Proteomes" id="UP000221168"/>
    </source>
</evidence>
<accession>A0A2G1QH83</accession>
<dbReference type="SMART" id="SM00850">
    <property type="entry name" value="LytTR"/>
    <property type="match status" value="1"/>
</dbReference>
<reference evidence="4 5" key="1">
    <citation type="submission" date="2017-10" db="EMBL/GenBank/DDBJ databases">
        <title>Sedimentibacterium mangrovi gen. nov., sp. nov., a novel member of family Phyllobacteriacea isolated from mangrove sediment.</title>
        <authorList>
            <person name="Liao H."/>
            <person name="Tian Y."/>
        </authorList>
    </citation>
    <scope>NUCLEOTIDE SEQUENCE [LARGE SCALE GENOMIC DNA]</scope>
    <source>
        <strain evidence="4 5">X9-2-2</strain>
    </source>
</reference>
<dbReference type="PROSITE" id="PS50930">
    <property type="entry name" value="HTH_LYTTR"/>
    <property type="match status" value="1"/>
</dbReference>
<keyword evidence="2" id="KW-0472">Membrane</keyword>
<evidence type="ECO:0000256" key="1">
    <source>
        <dbReference type="SAM" id="MobiDB-lite"/>
    </source>
</evidence>
<keyword evidence="4" id="KW-0238">DNA-binding</keyword>
<dbReference type="Pfam" id="PF04397">
    <property type="entry name" value="LytTR"/>
    <property type="match status" value="1"/>
</dbReference>
<keyword evidence="5" id="KW-1185">Reference proteome</keyword>
<protein>
    <submittedName>
        <fullName evidence="4">DNA-binding protein</fullName>
    </submittedName>
</protein>
<comment type="caution">
    <text evidence="4">The sequence shown here is derived from an EMBL/GenBank/DDBJ whole genome shotgun (WGS) entry which is preliminary data.</text>
</comment>
<gene>
    <name evidence="4" type="ORF">CSC94_22055</name>
</gene>
<dbReference type="InterPro" id="IPR007492">
    <property type="entry name" value="LytTR_DNA-bd_dom"/>
</dbReference>
<organism evidence="4 5">
    <name type="scientific">Zhengella mangrovi</name>
    <dbReference type="NCBI Taxonomy" id="1982044"/>
    <lineage>
        <taxon>Bacteria</taxon>
        <taxon>Pseudomonadati</taxon>
        <taxon>Pseudomonadota</taxon>
        <taxon>Alphaproteobacteria</taxon>
        <taxon>Hyphomicrobiales</taxon>
        <taxon>Notoacmeibacteraceae</taxon>
        <taxon>Zhengella</taxon>
    </lineage>
</organism>
<keyword evidence="2" id="KW-1133">Transmembrane helix</keyword>
<dbReference type="RefSeq" id="WP_099308552.1">
    <property type="nucleotide sequence ID" value="NZ_PDVP01000021.1"/>
</dbReference>
<feature type="transmembrane region" description="Helical" evidence="2">
    <location>
        <begin position="121"/>
        <end position="141"/>
    </location>
</feature>